<accession>A0AC61QPN8</accession>
<gene>
    <name evidence="1" type="primary">rimO</name>
    <name evidence="1" type="ORF">E5358_08735</name>
</gene>
<evidence type="ECO:0000313" key="1">
    <source>
        <dbReference type="EMBL" id="TGX81818.1"/>
    </source>
</evidence>
<keyword evidence="1" id="KW-0687">Ribonucleoprotein</keyword>
<keyword evidence="1" id="KW-0689">Ribosomal protein</keyword>
<dbReference type="EMBL" id="SRZC01000013">
    <property type="protein sequence ID" value="TGX81818.1"/>
    <property type="molecule type" value="Genomic_DNA"/>
</dbReference>
<dbReference type="EC" id="2.8.4.4" evidence="1"/>
<keyword evidence="1" id="KW-0808">Transferase</keyword>
<name>A0AC61QPN8_9BACT</name>
<dbReference type="Proteomes" id="UP000308886">
    <property type="component" value="Unassembled WGS sequence"/>
</dbReference>
<proteinExistence type="predicted"/>
<protein>
    <submittedName>
        <fullName evidence="1">30S ribosomal protein S12 methylthiotransferase RimO</fullName>
        <ecNumber evidence="1">2.8.4.4</ecNumber>
    </submittedName>
</protein>
<keyword evidence="2" id="KW-1185">Reference proteome</keyword>
<reference evidence="1" key="1">
    <citation type="submission" date="2019-04" db="EMBL/GenBank/DDBJ databases">
        <title>Microbes associate with the intestines of laboratory mice.</title>
        <authorList>
            <person name="Navarre W."/>
            <person name="Wong E."/>
            <person name="Huang K."/>
            <person name="Tropini C."/>
            <person name="Ng K."/>
            <person name="Yu B."/>
        </authorList>
    </citation>
    <scope>NUCLEOTIDE SEQUENCE</scope>
    <source>
        <strain evidence="1">NM73_A23</strain>
    </source>
</reference>
<sequence>MIKGRVDIITMGCSKNLVDSESLMRLLGKKGYDVHHEPTVPEGEYVVVNTCGFIGDAKEESINAILELAEAKAEGRIGKLIVMGCLSERYLADLEESIPEVDKYYGKFDFKDFAASLPEVDSNVNDGDVKLTTTPKHYAYIKISEGCDRRCAYCAIPLITGKHNSRTMDDILDEVRLLVANGVREFNVIAQELTYYGIDLYGERRIAQLIDEIAHVKGVKWVRLHYAYPNQFPMELLDVMRKNKNVCKYLDIALQHISDNMLERMHRHTTKEETMRLIERLREAVPGIHLRTTLMVGFPGETDEDFRELVDFVKWARFECMGAFAYSEEEGTYSALHYKDDIPTETKQLRLDKLMRVQQNISAELQANLIGETMTVVVDRKEGDYYICRSEFSSPEVDPEVLVPAHEKTLRKGCFYDVTIIAAEEFDLYATVVK</sequence>
<organism evidence="1 2">
    <name type="scientific">Palleniella muris</name>
    <dbReference type="NCBI Taxonomy" id="3038145"/>
    <lineage>
        <taxon>Bacteria</taxon>
        <taxon>Pseudomonadati</taxon>
        <taxon>Bacteroidota</taxon>
        <taxon>Bacteroidia</taxon>
        <taxon>Bacteroidales</taxon>
        <taxon>Prevotellaceae</taxon>
        <taxon>Palleniella</taxon>
    </lineage>
</organism>
<comment type="caution">
    <text evidence="1">The sequence shown here is derived from an EMBL/GenBank/DDBJ whole genome shotgun (WGS) entry which is preliminary data.</text>
</comment>
<evidence type="ECO:0000313" key="2">
    <source>
        <dbReference type="Proteomes" id="UP000308886"/>
    </source>
</evidence>